<sequence>MSIFRRGETWYASYSHNGKRIKESLGTTDKKQAQELHDKRKAELWRVSALGETPKVTFEVACMRWLEEKSGKKSLDDDKTKILFWLDHFEEMHLADIDEIKIYDAVSKLKNQKQEENWEKHVAGRKRRAVSKKSEPVSVATKAAYLAFIKSLLRAAERDWKYLDKAPNIRVPKPKNNRIRWLEPWEAKRLVDECSEPLKSVVTFALATGLRRSNIVNLEWSQIDMPRKVAWIHPDQTKSGKALGIALNDTACRVLREQIGNHTKYVFVHTKAKNRSDGSMTPVVRKMRVDGNTAFRTALKRAGIDNFRFHDLRHTWASWLIQAGVPLSVLQEMGGWESIEMVRRYAHLAPSHLSQHAQQIDAVFGNDVPNMSHPTLSVVGEHK</sequence>
<dbReference type="GO" id="GO:0015074">
    <property type="term" value="P:DNA integration"/>
    <property type="evidence" value="ECO:0007669"/>
    <property type="project" value="UniProtKB-KW"/>
</dbReference>
<dbReference type="PROSITE" id="PS51898">
    <property type="entry name" value="TYR_RECOMBINASE"/>
    <property type="match status" value="1"/>
</dbReference>
<evidence type="ECO:0000256" key="1">
    <source>
        <dbReference type="ARBA" id="ARBA00008857"/>
    </source>
</evidence>
<dbReference type="Pfam" id="PF00589">
    <property type="entry name" value="Phage_integrase"/>
    <property type="match status" value="1"/>
</dbReference>
<comment type="caution">
    <text evidence="8">The sequence shown here is derived from an EMBL/GenBank/DDBJ whole genome shotgun (WGS) entry which is preliminary data.</text>
</comment>
<protein>
    <submittedName>
        <fullName evidence="8">Integrase</fullName>
    </submittedName>
</protein>
<dbReference type="CDD" id="cd00796">
    <property type="entry name" value="INT_Rci_Hp1_C"/>
    <property type="match status" value="1"/>
</dbReference>
<name>A0A0D8L8Q1_MORMO</name>
<evidence type="ECO:0000313" key="9">
    <source>
        <dbReference type="Proteomes" id="UP000032582"/>
    </source>
</evidence>
<dbReference type="GO" id="GO:0003677">
    <property type="term" value="F:DNA binding"/>
    <property type="evidence" value="ECO:0007669"/>
    <property type="project" value="UniProtKB-UniRule"/>
</dbReference>
<accession>A0A0D8L8Q1</accession>
<dbReference type="AlphaFoldDB" id="A0A0D8L8Q1"/>
<evidence type="ECO:0000256" key="5">
    <source>
        <dbReference type="PROSITE-ProRule" id="PRU01248"/>
    </source>
</evidence>
<reference evidence="8 9" key="1">
    <citation type="submission" date="2015-02" db="EMBL/GenBank/DDBJ databases">
        <title>Whole genome shotgun sequencing of cultured foodborne pathogen.</title>
        <authorList>
            <person name="Timme R."/>
            <person name="Allard M.W."/>
            <person name="Strain E."/>
            <person name="Evans P.S."/>
            <person name="Brown E."/>
        </authorList>
    </citation>
    <scope>NUCLEOTIDE SEQUENCE [LARGE SCALE GENOMIC DNA]</scope>
    <source>
        <strain evidence="8 9">GCSL-TSO-24</strain>
    </source>
</reference>
<dbReference type="InterPro" id="IPR002104">
    <property type="entry name" value="Integrase_catalytic"/>
</dbReference>
<evidence type="ECO:0000259" key="6">
    <source>
        <dbReference type="PROSITE" id="PS51898"/>
    </source>
</evidence>
<keyword evidence="4" id="KW-0233">DNA recombination</keyword>
<dbReference type="InterPro" id="IPR050090">
    <property type="entry name" value="Tyrosine_recombinase_XerCD"/>
</dbReference>
<keyword evidence="2" id="KW-0229">DNA integration</keyword>
<feature type="domain" description="Tyr recombinase" evidence="6">
    <location>
        <begin position="177"/>
        <end position="358"/>
    </location>
</feature>
<comment type="similarity">
    <text evidence="1">Belongs to the 'phage' integrase family.</text>
</comment>
<dbReference type="InterPro" id="IPR044068">
    <property type="entry name" value="CB"/>
</dbReference>
<dbReference type="Proteomes" id="UP000032582">
    <property type="component" value="Unassembled WGS sequence"/>
</dbReference>
<dbReference type="PANTHER" id="PTHR30349">
    <property type="entry name" value="PHAGE INTEGRASE-RELATED"/>
    <property type="match status" value="1"/>
</dbReference>
<evidence type="ECO:0000259" key="7">
    <source>
        <dbReference type="PROSITE" id="PS51900"/>
    </source>
</evidence>
<dbReference type="Gene3D" id="1.10.150.130">
    <property type="match status" value="1"/>
</dbReference>
<keyword evidence="3 5" id="KW-0238">DNA-binding</keyword>
<evidence type="ECO:0000256" key="2">
    <source>
        <dbReference type="ARBA" id="ARBA00022908"/>
    </source>
</evidence>
<evidence type="ECO:0000256" key="4">
    <source>
        <dbReference type="ARBA" id="ARBA00023172"/>
    </source>
</evidence>
<proteinExistence type="inferred from homology"/>
<dbReference type="GO" id="GO:0006310">
    <property type="term" value="P:DNA recombination"/>
    <property type="evidence" value="ECO:0007669"/>
    <property type="project" value="UniProtKB-KW"/>
</dbReference>
<dbReference type="SUPFAM" id="SSF56349">
    <property type="entry name" value="DNA breaking-rejoining enzymes"/>
    <property type="match status" value="1"/>
</dbReference>
<dbReference type="EMBL" id="JZSH01000073">
    <property type="protein sequence ID" value="KJF78129.1"/>
    <property type="molecule type" value="Genomic_DNA"/>
</dbReference>
<evidence type="ECO:0000313" key="8">
    <source>
        <dbReference type="EMBL" id="KJF78129.1"/>
    </source>
</evidence>
<dbReference type="Gene3D" id="1.10.443.10">
    <property type="entry name" value="Intergrase catalytic core"/>
    <property type="match status" value="1"/>
</dbReference>
<dbReference type="InterPro" id="IPR011010">
    <property type="entry name" value="DNA_brk_join_enz"/>
</dbReference>
<dbReference type="PROSITE" id="PS51900">
    <property type="entry name" value="CB"/>
    <property type="match status" value="1"/>
</dbReference>
<feature type="domain" description="Core-binding (CB)" evidence="7">
    <location>
        <begin position="56"/>
        <end position="157"/>
    </location>
</feature>
<gene>
    <name evidence="8" type="ORF">UA45_08200</name>
</gene>
<dbReference type="PATRIC" id="fig|582.24.peg.2560"/>
<dbReference type="InterPro" id="IPR013762">
    <property type="entry name" value="Integrase-like_cat_sf"/>
</dbReference>
<evidence type="ECO:0000256" key="3">
    <source>
        <dbReference type="ARBA" id="ARBA00023125"/>
    </source>
</evidence>
<dbReference type="PANTHER" id="PTHR30349:SF64">
    <property type="entry name" value="PROPHAGE INTEGRASE INTD-RELATED"/>
    <property type="match status" value="1"/>
</dbReference>
<dbReference type="InterPro" id="IPR010998">
    <property type="entry name" value="Integrase_recombinase_N"/>
</dbReference>
<organism evidence="8 9">
    <name type="scientific">Morganella morganii</name>
    <name type="common">Proteus morganii</name>
    <dbReference type="NCBI Taxonomy" id="582"/>
    <lineage>
        <taxon>Bacteria</taxon>
        <taxon>Pseudomonadati</taxon>
        <taxon>Pseudomonadota</taxon>
        <taxon>Gammaproteobacteria</taxon>
        <taxon>Enterobacterales</taxon>
        <taxon>Morganellaceae</taxon>
        <taxon>Morganella</taxon>
    </lineage>
</organism>